<gene>
    <name evidence="2" type="ORF">J2X04_002963</name>
</gene>
<feature type="transmembrane region" description="Helical" evidence="1">
    <location>
        <begin position="191"/>
        <end position="210"/>
    </location>
</feature>
<feature type="transmembrane region" description="Helical" evidence="1">
    <location>
        <begin position="293"/>
        <end position="311"/>
    </location>
</feature>
<feature type="transmembrane region" description="Helical" evidence="1">
    <location>
        <begin position="454"/>
        <end position="476"/>
    </location>
</feature>
<feature type="transmembrane region" description="Helical" evidence="1">
    <location>
        <begin position="530"/>
        <end position="551"/>
    </location>
</feature>
<dbReference type="EMBL" id="JAVDVW010000002">
    <property type="protein sequence ID" value="MDR7100582.1"/>
    <property type="molecule type" value="Genomic_DNA"/>
</dbReference>
<proteinExistence type="predicted"/>
<reference evidence="2 3" key="1">
    <citation type="submission" date="2023-07" db="EMBL/GenBank/DDBJ databases">
        <title>Sorghum-associated microbial communities from plants grown in Nebraska, USA.</title>
        <authorList>
            <person name="Schachtman D."/>
        </authorList>
    </citation>
    <scope>NUCLEOTIDE SEQUENCE [LARGE SCALE GENOMIC DNA]</scope>
    <source>
        <strain evidence="2 3">BE187</strain>
    </source>
</reference>
<feature type="transmembrane region" description="Helical" evidence="1">
    <location>
        <begin position="384"/>
        <end position="404"/>
    </location>
</feature>
<dbReference type="RefSeq" id="WP_310055525.1">
    <property type="nucleotide sequence ID" value="NZ_JAVDVW010000002.1"/>
</dbReference>
<accession>A0ABU1VSW6</accession>
<keyword evidence="1" id="KW-0812">Transmembrane</keyword>
<evidence type="ECO:0000313" key="2">
    <source>
        <dbReference type="EMBL" id="MDR7100582.1"/>
    </source>
</evidence>
<sequence>MISAATVPAPEQAIKEPAIEEPGAASWARALLWIGAPLCLVGLVVDHLGAQWHGGRFAGLIVLSLLALAAAGALRRVLGWRLASGLALAWLLAVVFYAGVVPALATMLFASGALALGSLLQREAPPALRIACGLILVAGALGWLLPLPVHYGAAYAGLCLGLAAWQWRALAASWHATATQLRAAIDAAPRAAALAVLVLGLASTGCWIPTMQADDVVYHLRLPWQLLAQHHYPLDPALHIWALAPWAGDVLQAVPQLIAGAEARGSVNALWLVLTATAVWRIASLLGGTARTAWFAVALYGSLPLTAGLAGSMQSETPTAALLAWLVVLILEPAPRTPRVRIGAVLVGAVLVGGLLALKLSSAVFAVLMLPWALWRHRRVPAPLTLAGACAIVLAIGGSSYAYAAGIARNPFLPLFNAWFRSPYFDPVNFDDARWHAGFDVALPWNLTFHTDRYLEGFAGGGGFVFVALAGAWVLAFLHRRTAAMALATTALIVAPLIPMQYLRYTFPATVLLLPLLSVTAFRIDPRRAAWLLAGVCVLNLAFQANGFWLLRVGQVKMSIMEAGRDEPAFRARVPERNLIAAIRGTDHGNVLALDAERPYVAELGVRGRSISYYDRSLQRAAQSAEAQADGSAWVDLLHRAGITDVLLRPATTTSAQRAALARLHATRCQVEGDVEWWHVPATKAAR</sequence>
<feature type="transmembrane region" description="Helical" evidence="1">
    <location>
        <begin position="346"/>
        <end position="372"/>
    </location>
</feature>
<feature type="transmembrane region" description="Helical" evidence="1">
    <location>
        <begin position="269"/>
        <end position="286"/>
    </location>
</feature>
<organism evidence="2 3">
    <name type="scientific">Agrilutibacter niabensis</name>
    <dbReference type="NCBI Taxonomy" id="380628"/>
    <lineage>
        <taxon>Bacteria</taxon>
        <taxon>Pseudomonadati</taxon>
        <taxon>Pseudomonadota</taxon>
        <taxon>Gammaproteobacteria</taxon>
        <taxon>Lysobacterales</taxon>
        <taxon>Lysobacteraceae</taxon>
        <taxon>Agrilutibacter</taxon>
    </lineage>
</organism>
<dbReference type="Proteomes" id="UP001267878">
    <property type="component" value="Unassembled WGS sequence"/>
</dbReference>
<feature type="transmembrane region" description="Helical" evidence="1">
    <location>
        <begin position="27"/>
        <end position="45"/>
    </location>
</feature>
<keyword evidence="1" id="KW-1133">Transmembrane helix</keyword>
<evidence type="ECO:0000256" key="1">
    <source>
        <dbReference type="SAM" id="Phobius"/>
    </source>
</evidence>
<feature type="transmembrane region" description="Helical" evidence="1">
    <location>
        <begin position="482"/>
        <end position="498"/>
    </location>
</feature>
<keyword evidence="1" id="KW-0472">Membrane</keyword>
<feature type="transmembrane region" description="Helical" evidence="1">
    <location>
        <begin position="57"/>
        <end position="75"/>
    </location>
</feature>
<feature type="transmembrane region" description="Helical" evidence="1">
    <location>
        <begin position="505"/>
        <end position="524"/>
    </location>
</feature>
<protein>
    <recommendedName>
        <fullName evidence="4">Glycosyltransferase RgtA/B/C/D-like domain-containing protein</fullName>
    </recommendedName>
</protein>
<evidence type="ECO:0008006" key="4">
    <source>
        <dbReference type="Google" id="ProtNLM"/>
    </source>
</evidence>
<keyword evidence="3" id="KW-1185">Reference proteome</keyword>
<name>A0ABU1VSW6_9GAMM</name>
<feature type="transmembrane region" description="Helical" evidence="1">
    <location>
        <begin position="127"/>
        <end position="145"/>
    </location>
</feature>
<evidence type="ECO:0000313" key="3">
    <source>
        <dbReference type="Proteomes" id="UP001267878"/>
    </source>
</evidence>
<feature type="transmembrane region" description="Helical" evidence="1">
    <location>
        <begin position="87"/>
        <end position="115"/>
    </location>
</feature>
<feature type="transmembrane region" description="Helical" evidence="1">
    <location>
        <begin position="151"/>
        <end position="170"/>
    </location>
</feature>
<comment type="caution">
    <text evidence="2">The sequence shown here is derived from an EMBL/GenBank/DDBJ whole genome shotgun (WGS) entry which is preliminary data.</text>
</comment>